<keyword evidence="8 15" id="KW-0391">Immunity</keyword>
<dbReference type="PRINTS" id="PR01537">
    <property type="entry name" value="INTRLKN1R1F"/>
</dbReference>
<keyword evidence="12 15" id="KW-0675">Receptor</keyword>
<dbReference type="EMBL" id="WNTK01000007">
    <property type="protein sequence ID" value="KAG9479624.1"/>
    <property type="molecule type" value="Genomic_DNA"/>
</dbReference>
<dbReference type="PANTHER" id="PTHR24365">
    <property type="entry name" value="TOLL-LIKE RECEPTOR"/>
    <property type="match status" value="1"/>
</dbReference>
<evidence type="ECO:0000256" key="10">
    <source>
        <dbReference type="ARBA" id="ARBA00023027"/>
    </source>
</evidence>
<dbReference type="GO" id="GO:0071723">
    <property type="term" value="F:lipopeptide binding"/>
    <property type="evidence" value="ECO:0007669"/>
    <property type="project" value="TreeGrafter"/>
</dbReference>
<evidence type="ECO:0000256" key="9">
    <source>
        <dbReference type="ARBA" id="ARBA00022989"/>
    </source>
</evidence>
<keyword evidence="11 17" id="KW-0472">Membrane</keyword>
<dbReference type="GO" id="GO:0005886">
    <property type="term" value="C:plasma membrane"/>
    <property type="evidence" value="ECO:0007669"/>
    <property type="project" value="TreeGrafter"/>
</dbReference>
<dbReference type="FunFam" id="3.40.50.10140:FF:000001">
    <property type="entry name" value="Toll-like receptor 2"/>
    <property type="match status" value="1"/>
</dbReference>
<dbReference type="SUPFAM" id="SSF52058">
    <property type="entry name" value="L domain-like"/>
    <property type="match status" value="2"/>
</dbReference>
<evidence type="ECO:0000259" key="18">
    <source>
        <dbReference type="PROSITE" id="PS50104"/>
    </source>
</evidence>
<dbReference type="Pfam" id="PF00560">
    <property type="entry name" value="LRR_1"/>
    <property type="match status" value="1"/>
</dbReference>
<evidence type="ECO:0000256" key="11">
    <source>
        <dbReference type="ARBA" id="ARBA00023136"/>
    </source>
</evidence>
<dbReference type="GO" id="GO:0006954">
    <property type="term" value="P:inflammatory response"/>
    <property type="evidence" value="ECO:0007669"/>
    <property type="project" value="UniProtKB-UniRule"/>
</dbReference>
<feature type="domain" description="TIR" evidence="18">
    <location>
        <begin position="590"/>
        <end position="732"/>
    </location>
</feature>
<keyword evidence="16" id="KW-1015">Disulfide bond</keyword>
<dbReference type="PANTHER" id="PTHR24365:SF422">
    <property type="entry name" value="TOLL-LIKE RECEPTOR 6"/>
    <property type="match status" value="1"/>
</dbReference>
<protein>
    <recommendedName>
        <fullName evidence="18">TIR domain-containing protein</fullName>
    </recommendedName>
</protein>
<gene>
    <name evidence="19" type="ORF">GDO78_011577</name>
</gene>
<name>A0A8J6F3S4_ELECQ</name>
<dbReference type="InterPro" id="IPR032675">
    <property type="entry name" value="LRR_dom_sf"/>
</dbReference>
<keyword evidence="7" id="KW-0677">Repeat</keyword>
<evidence type="ECO:0000256" key="8">
    <source>
        <dbReference type="ARBA" id="ARBA00022859"/>
    </source>
</evidence>
<dbReference type="FunFam" id="3.80.10.10:FF:000046">
    <property type="entry name" value="Toll-like receptor 2"/>
    <property type="match status" value="1"/>
</dbReference>
<dbReference type="GO" id="GO:0004888">
    <property type="term" value="F:transmembrane signaling receptor activity"/>
    <property type="evidence" value="ECO:0007669"/>
    <property type="project" value="InterPro"/>
</dbReference>
<keyword evidence="6" id="KW-0732">Signal</keyword>
<dbReference type="Proteomes" id="UP000770717">
    <property type="component" value="Unassembled WGS sequence"/>
</dbReference>
<dbReference type="InterPro" id="IPR000157">
    <property type="entry name" value="TIR_dom"/>
</dbReference>
<keyword evidence="5 17" id="KW-0812">Transmembrane</keyword>
<feature type="transmembrane region" description="Helical" evidence="17">
    <location>
        <begin position="532"/>
        <end position="554"/>
    </location>
</feature>
<evidence type="ECO:0000256" key="12">
    <source>
        <dbReference type="ARBA" id="ARBA00023170"/>
    </source>
</evidence>
<comment type="similarity">
    <text evidence="2 15">Belongs to the Toll-like receptor family.</text>
</comment>
<dbReference type="SUPFAM" id="SSF52200">
    <property type="entry name" value="Toll/Interleukin receptor TIR domain"/>
    <property type="match status" value="1"/>
</dbReference>
<evidence type="ECO:0000256" key="16">
    <source>
        <dbReference type="PIRSR" id="PIRSR037595-2"/>
    </source>
</evidence>
<reference evidence="19" key="1">
    <citation type="thesis" date="2020" institute="ProQuest LLC" country="789 East Eisenhower Parkway, Ann Arbor, MI, USA">
        <title>Comparative Genomics and Chromosome Evolution.</title>
        <authorList>
            <person name="Mudd A.B."/>
        </authorList>
    </citation>
    <scope>NUCLEOTIDE SEQUENCE</scope>
    <source>
        <strain evidence="19">HN-11 Male</strain>
        <tissue evidence="19">Kidney and liver</tissue>
    </source>
</reference>
<dbReference type="SMART" id="SM00365">
    <property type="entry name" value="LRR_SD22"/>
    <property type="match status" value="5"/>
</dbReference>
<keyword evidence="10" id="KW-0520">NAD</keyword>
<accession>A0A8J6F3S4</accession>
<feature type="disulfide bond" evidence="16">
    <location>
        <begin position="373"/>
        <end position="396"/>
    </location>
</feature>
<dbReference type="SMART" id="SM00364">
    <property type="entry name" value="LRR_BAC"/>
    <property type="match status" value="4"/>
</dbReference>
<organism evidence="19 20">
    <name type="scientific">Eleutherodactylus coqui</name>
    <name type="common">Puerto Rican coqui</name>
    <dbReference type="NCBI Taxonomy" id="57060"/>
    <lineage>
        <taxon>Eukaryota</taxon>
        <taxon>Metazoa</taxon>
        <taxon>Chordata</taxon>
        <taxon>Craniata</taxon>
        <taxon>Vertebrata</taxon>
        <taxon>Euteleostomi</taxon>
        <taxon>Amphibia</taxon>
        <taxon>Batrachia</taxon>
        <taxon>Anura</taxon>
        <taxon>Neobatrachia</taxon>
        <taxon>Hyloidea</taxon>
        <taxon>Eleutherodactylidae</taxon>
        <taxon>Eleutherodactylinae</taxon>
        <taxon>Eleutherodactylus</taxon>
        <taxon>Eleutherodactylus</taxon>
    </lineage>
</organism>
<comment type="caution">
    <text evidence="19">The sequence shown here is derived from an EMBL/GenBank/DDBJ whole genome shotgun (WGS) entry which is preliminary data.</text>
</comment>
<dbReference type="Pfam" id="PF13855">
    <property type="entry name" value="LRR_8"/>
    <property type="match status" value="2"/>
</dbReference>
<dbReference type="GO" id="GO:0045087">
    <property type="term" value="P:innate immune response"/>
    <property type="evidence" value="ECO:0007669"/>
    <property type="project" value="UniProtKB-UniRule"/>
</dbReference>
<dbReference type="Pfam" id="PF01582">
    <property type="entry name" value="TIR"/>
    <property type="match status" value="1"/>
</dbReference>
<evidence type="ECO:0000256" key="14">
    <source>
        <dbReference type="ARBA" id="ARBA00023198"/>
    </source>
</evidence>
<evidence type="ECO:0000256" key="7">
    <source>
        <dbReference type="ARBA" id="ARBA00022737"/>
    </source>
</evidence>
<dbReference type="InterPro" id="IPR001611">
    <property type="entry name" value="Leu-rich_rpt"/>
</dbReference>
<evidence type="ECO:0000256" key="5">
    <source>
        <dbReference type="ARBA" id="ARBA00022692"/>
    </source>
</evidence>
<keyword evidence="20" id="KW-1185">Reference proteome</keyword>
<dbReference type="GO" id="GO:0002224">
    <property type="term" value="P:toll-like receptor signaling pathway"/>
    <property type="evidence" value="ECO:0007669"/>
    <property type="project" value="InterPro"/>
</dbReference>
<dbReference type="Gene3D" id="3.40.50.10140">
    <property type="entry name" value="Toll/interleukin-1 receptor homology (TIR) domain"/>
    <property type="match status" value="1"/>
</dbReference>
<dbReference type="PRINTS" id="PR00019">
    <property type="entry name" value="LEURICHRPT"/>
</dbReference>
<proteinExistence type="inferred from homology"/>
<keyword evidence="3 15" id="KW-0399">Innate immunity</keyword>
<evidence type="ECO:0000256" key="13">
    <source>
        <dbReference type="ARBA" id="ARBA00023180"/>
    </source>
</evidence>
<dbReference type="GO" id="GO:0071221">
    <property type="term" value="P:cellular response to bacterial lipopeptide"/>
    <property type="evidence" value="ECO:0007669"/>
    <property type="project" value="TreeGrafter"/>
</dbReference>
<dbReference type="SMART" id="SM00369">
    <property type="entry name" value="LRR_TYP"/>
    <property type="match status" value="6"/>
</dbReference>
<evidence type="ECO:0000256" key="2">
    <source>
        <dbReference type="ARBA" id="ARBA00009634"/>
    </source>
</evidence>
<dbReference type="GO" id="GO:0035663">
    <property type="term" value="F:Toll-like receptor 2 binding"/>
    <property type="evidence" value="ECO:0007669"/>
    <property type="project" value="TreeGrafter"/>
</dbReference>
<dbReference type="InterPro" id="IPR017241">
    <property type="entry name" value="Toll-like_receptor"/>
</dbReference>
<keyword evidence="4" id="KW-0433">Leucine-rich repeat</keyword>
<dbReference type="InterPro" id="IPR035897">
    <property type="entry name" value="Toll_tir_struct_dom_sf"/>
</dbReference>
<evidence type="ECO:0000256" key="6">
    <source>
        <dbReference type="ARBA" id="ARBA00022729"/>
    </source>
</evidence>
<keyword evidence="9 17" id="KW-1133">Transmembrane helix</keyword>
<comment type="subcellular location">
    <subcellularLocation>
        <location evidence="1">Membrane</location>
        <topology evidence="1">Single-pass type I membrane protein</topology>
    </subcellularLocation>
</comment>
<dbReference type="SMART" id="SM00255">
    <property type="entry name" value="TIR"/>
    <property type="match status" value="1"/>
</dbReference>
<dbReference type="OrthoDB" id="1081807at2759"/>
<keyword evidence="14 15" id="KW-0395">Inflammatory response</keyword>
<evidence type="ECO:0000313" key="20">
    <source>
        <dbReference type="Proteomes" id="UP000770717"/>
    </source>
</evidence>
<evidence type="ECO:0000256" key="17">
    <source>
        <dbReference type="SAM" id="Phobius"/>
    </source>
</evidence>
<dbReference type="AlphaFoldDB" id="A0A8J6F3S4"/>
<dbReference type="Gene3D" id="3.80.10.10">
    <property type="entry name" value="Ribonuclease Inhibitor"/>
    <property type="match status" value="1"/>
</dbReference>
<dbReference type="PROSITE" id="PS50104">
    <property type="entry name" value="TIR"/>
    <property type="match status" value="1"/>
</dbReference>
<sequence length="752" mass="87005">MNVSSNTTVLDLSHNYIEKLETTDFSDLKYLKVLILSYNQITDIYSDVFDSNLHLEYLDLSNNRLEKISSTFPDNLRHLDISSNNFTTMSPCRNFTNLLRLEYLGLGAANISKSDLESVSHLHLHEVFIELNGLYEYENSSLLVLNTNCLHLSTLSDQKDIFNVLFDAVNTSKILKLSNFGKWDGRQFYDKYISAIVNNSRVTHLTMRNLGLPWVNLVNILQKIWHSSLESLHIYNLTIQEFIFNITFDYSKTSMKELLIKQVTIEVFIFNQLNLYQLFSEMNIKNLTINNANLLFMTCPSNTSTFENIDFSHNAVTDDIFQNCLTLTKLKTFKLARNKLQRLSEVSLMTEKMTSLQYLDISQNPLAYSEEDCHWSPSIETLEMASCSLPNSVFQCLPKNVTTVNLHNNDISDVQVEITNLTNLKHLDLGYNRLSDLPDCTLFPQLVMISVEYNQLPYPSPESLKNCSGLKQINIGNNPFHCFCEIKNFINERTKSPGTFIGWPDNYVCERPDELKGVSLKDFYLPEIYCNVFMMVPVIVIPIIVGLFLVFGLCKYFDVPWFLKMAGQLIRTKQRTRNSKNGYQELQKDFSFHAFISYNENDASWVKNILLPSIESMKNIRICQHERNFTPGKSIVENIINCIDNSYKSIFVLSPHFVQSEWCHYELYFAHHKLYSENTDNLILILLEPIPQYLIPSRYFKLKALMKQRTYLEWPKEKSKHALFWANLRAAISINLSDLEQESSVSVPSVSA</sequence>
<evidence type="ECO:0000256" key="15">
    <source>
        <dbReference type="PIRNR" id="PIRNR037595"/>
    </source>
</evidence>
<dbReference type="InterPro" id="IPR003591">
    <property type="entry name" value="Leu-rich_rpt_typical-subtyp"/>
</dbReference>
<dbReference type="PIRSF" id="PIRSF037595">
    <property type="entry name" value="Toll-like_receptor"/>
    <property type="match status" value="1"/>
</dbReference>
<evidence type="ECO:0000313" key="19">
    <source>
        <dbReference type="EMBL" id="KAG9479624.1"/>
    </source>
</evidence>
<evidence type="ECO:0000256" key="4">
    <source>
        <dbReference type="ARBA" id="ARBA00022614"/>
    </source>
</evidence>
<evidence type="ECO:0000256" key="1">
    <source>
        <dbReference type="ARBA" id="ARBA00004479"/>
    </source>
</evidence>
<keyword evidence="13" id="KW-0325">Glycoprotein</keyword>
<dbReference type="PROSITE" id="PS51450">
    <property type="entry name" value="LRR"/>
    <property type="match status" value="4"/>
</dbReference>
<evidence type="ECO:0000256" key="3">
    <source>
        <dbReference type="ARBA" id="ARBA00022588"/>
    </source>
</evidence>